<keyword evidence="2" id="KW-0732">Signal</keyword>
<proteinExistence type="predicted"/>
<comment type="caution">
    <text evidence="3">The sequence shown here is derived from an EMBL/GenBank/DDBJ whole genome shotgun (WGS) entry which is preliminary data.</text>
</comment>
<accession>A0AAV5V878</accession>
<keyword evidence="1" id="KW-0812">Transmembrane</keyword>
<dbReference type="Proteomes" id="UP001432322">
    <property type="component" value="Unassembled WGS sequence"/>
</dbReference>
<keyword evidence="1" id="KW-1133">Transmembrane helix</keyword>
<sequence>LGRIILAVSISLFNFVECSSCRGWPGIDGWCLSRYKLQQTSQISEAIDSLHCSNLTQNENYHPCSLSSQSCALVFVDGGWVSGCVADHHGLFIAYSMNSSKQLALPIKATYSKTFSVGSFCSTRTEGSECDQTTILNRAFFQPETTVCCCKTSGCTDRYLRRLSEGRGLHPAKERSGMICLSKVVVLGVVQAMMWSTALIVLIHDYYSRFKVRVVIGEAEKVK</sequence>
<protein>
    <submittedName>
        <fullName evidence="3">Uncharacterized protein</fullName>
    </submittedName>
</protein>
<name>A0AAV5V878_9BILA</name>
<gene>
    <name evidence="3" type="ORF">PFISCL1PPCAC_5765</name>
</gene>
<reference evidence="3" key="1">
    <citation type="submission" date="2023-10" db="EMBL/GenBank/DDBJ databases">
        <title>Genome assembly of Pristionchus species.</title>
        <authorList>
            <person name="Yoshida K."/>
            <person name="Sommer R.J."/>
        </authorList>
    </citation>
    <scope>NUCLEOTIDE SEQUENCE</scope>
    <source>
        <strain evidence="3">RS5133</strain>
    </source>
</reference>
<evidence type="ECO:0000313" key="4">
    <source>
        <dbReference type="Proteomes" id="UP001432322"/>
    </source>
</evidence>
<feature type="signal peptide" evidence="2">
    <location>
        <begin position="1"/>
        <end position="18"/>
    </location>
</feature>
<dbReference type="AlphaFoldDB" id="A0AAV5V878"/>
<evidence type="ECO:0000313" key="3">
    <source>
        <dbReference type="EMBL" id="GMT14468.1"/>
    </source>
</evidence>
<evidence type="ECO:0000256" key="2">
    <source>
        <dbReference type="SAM" id="SignalP"/>
    </source>
</evidence>
<keyword evidence="1" id="KW-0472">Membrane</keyword>
<feature type="transmembrane region" description="Helical" evidence="1">
    <location>
        <begin position="184"/>
        <end position="203"/>
    </location>
</feature>
<feature type="non-terminal residue" evidence="3">
    <location>
        <position position="1"/>
    </location>
</feature>
<evidence type="ECO:0000256" key="1">
    <source>
        <dbReference type="SAM" id="Phobius"/>
    </source>
</evidence>
<organism evidence="3 4">
    <name type="scientific">Pristionchus fissidentatus</name>
    <dbReference type="NCBI Taxonomy" id="1538716"/>
    <lineage>
        <taxon>Eukaryota</taxon>
        <taxon>Metazoa</taxon>
        <taxon>Ecdysozoa</taxon>
        <taxon>Nematoda</taxon>
        <taxon>Chromadorea</taxon>
        <taxon>Rhabditida</taxon>
        <taxon>Rhabditina</taxon>
        <taxon>Diplogasteromorpha</taxon>
        <taxon>Diplogasteroidea</taxon>
        <taxon>Neodiplogasteridae</taxon>
        <taxon>Pristionchus</taxon>
    </lineage>
</organism>
<dbReference type="EMBL" id="BTSY01000002">
    <property type="protein sequence ID" value="GMT14468.1"/>
    <property type="molecule type" value="Genomic_DNA"/>
</dbReference>
<feature type="chain" id="PRO_5043797974" evidence="2">
    <location>
        <begin position="19"/>
        <end position="223"/>
    </location>
</feature>
<keyword evidence="4" id="KW-1185">Reference proteome</keyword>